<dbReference type="InterPro" id="IPR000719">
    <property type="entry name" value="Prot_kinase_dom"/>
</dbReference>
<evidence type="ECO:0000313" key="4">
    <source>
        <dbReference type="Proteomes" id="UP000245768"/>
    </source>
</evidence>
<feature type="domain" description="Protein kinase" evidence="2">
    <location>
        <begin position="34"/>
        <end position="337"/>
    </location>
</feature>
<dbReference type="RefSeq" id="XP_025380394.1">
    <property type="nucleotide sequence ID" value="XM_025519082.1"/>
</dbReference>
<gene>
    <name evidence="3" type="ORF">FA10DRAFT_236586</name>
</gene>
<dbReference type="EMBL" id="KZ819634">
    <property type="protein sequence ID" value="PWN93196.1"/>
    <property type="molecule type" value="Genomic_DNA"/>
</dbReference>
<feature type="compositionally biased region" description="Polar residues" evidence="1">
    <location>
        <begin position="635"/>
        <end position="649"/>
    </location>
</feature>
<dbReference type="Proteomes" id="UP000245768">
    <property type="component" value="Unassembled WGS sequence"/>
</dbReference>
<dbReference type="PROSITE" id="PS50011">
    <property type="entry name" value="PROTEIN_KINASE_DOM"/>
    <property type="match status" value="1"/>
</dbReference>
<dbReference type="CDD" id="cd14011">
    <property type="entry name" value="PK_SCY1_like"/>
    <property type="match status" value="1"/>
</dbReference>
<evidence type="ECO:0000313" key="3">
    <source>
        <dbReference type="EMBL" id="PWN93196.1"/>
    </source>
</evidence>
<evidence type="ECO:0000259" key="2">
    <source>
        <dbReference type="PROSITE" id="PS50011"/>
    </source>
</evidence>
<accession>A0A316YVY3</accession>
<dbReference type="FunCoup" id="A0A316YVY3">
    <property type="interactions" value="517"/>
</dbReference>
<dbReference type="SUPFAM" id="SSF48371">
    <property type="entry name" value="ARM repeat"/>
    <property type="match status" value="1"/>
</dbReference>
<dbReference type="InParanoid" id="A0A316YVY3"/>
<dbReference type="GO" id="GO:0004672">
    <property type="term" value="F:protein kinase activity"/>
    <property type="evidence" value="ECO:0007669"/>
    <property type="project" value="InterPro"/>
</dbReference>
<feature type="compositionally biased region" description="Low complexity" evidence="1">
    <location>
        <begin position="748"/>
        <end position="763"/>
    </location>
</feature>
<keyword evidence="4" id="KW-1185">Reference proteome</keyword>
<protein>
    <recommendedName>
        <fullName evidence="2">Protein kinase domain-containing protein</fullName>
    </recommendedName>
</protein>
<feature type="compositionally biased region" description="Low complexity" evidence="1">
    <location>
        <begin position="807"/>
        <end position="824"/>
    </location>
</feature>
<feature type="region of interest" description="Disordered" evidence="1">
    <location>
        <begin position="840"/>
        <end position="932"/>
    </location>
</feature>
<feature type="region of interest" description="Disordered" evidence="1">
    <location>
        <begin position="629"/>
        <end position="649"/>
    </location>
</feature>
<dbReference type="InterPro" id="IPR051177">
    <property type="entry name" value="CIK-Related_Protein"/>
</dbReference>
<feature type="compositionally biased region" description="Low complexity" evidence="1">
    <location>
        <begin position="49"/>
        <end position="60"/>
    </location>
</feature>
<dbReference type="InterPro" id="IPR011009">
    <property type="entry name" value="Kinase-like_dom_sf"/>
</dbReference>
<reference evidence="3 4" key="1">
    <citation type="journal article" date="2018" name="Mol. Biol. Evol.">
        <title>Broad Genomic Sampling Reveals a Smut Pathogenic Ancestry of the Fungal Clade Ustilaginomycotina.</title>
        <authorList>
            <person name="Kijpornyongpan T."/>
            <person name="Mondo S.J."/>
            <person name="Barry K."/>
            <person name="Sandor L."/>
            <person name="Lee J."/>
            <person name="Lipzen A."/>
            <person name="Pangilinan J."/>
            <person name="LaButti K."/>
            <person name="Hainaut M."/>
            <person name="Henrissat B."/>
            <person name="Grigoriev I.V."/>
            <person name="Spatafora J.W."/>
            <person name="Aime M.C."/>
        </authorList>
    </citation>
    <scope>NUCLEOTIDE SEQUENCE [LARGE SCALE GENOMIC DNA]</scope>
    <source>
        <strain evidence="3 4">MCA 4198</strain>
    </source>
</reference>
<dbReference type="InterPro" id="IPR016024">
    <property type="entry name" value="ARM-type_fold"/>
</dbReference>
<feature type="region of interest" description="Disordered" evidence="1">
    <location>
        <begin position="693"/>
        <end position="826"/>
    </location>
</feature>
<name>A0A316YVY3_9BASI</name>
<dbReference type="AlphaFoldDB" id="A0A316YVY3"/>
<sequence length="932" mass="98899">MASFFSQASSYFGRSNISANYTINESETTHAGLWRIQRAVRTSGGGGVLPSVSGSLTPSGSEGGAESGGTASSSSADKGQASVWSHNVASRGRERNEVVEILKKEASTLTRLRHPCILEVVEPFEEVRSELIFATEPVLAPLSQALLASESAGRASESVQLDEVEIQKGLLQVARGLEFLHGAGLVHCNLTTESILVNAKGDWKVAGFGFLTPLKQPDGTPTPYRYPDYDPSLPPALSRNFDYMAPEYALDEKLEPANDMYSLGCLIYAVHSRGDPPFRNRNSLTNVRQNADQLSTIAGSSSWSRLGNEVIGVLSTLVTRYPGSRPTASSFQRSDYFNNILTQTLKFMERDSFAGRTKEERVSFLKGLLKILPQFSDRLLRRKVLPALLELMNDRTLLPFILPNVFTISKNLSSIEFSSNVLPKLKPLFAVQDPPQNQLMLLEQIELFVSKTSPPVFREQVTPLLYSALEAEQVVVQEKALQTVPRLCELLEYSHVKEVLFPKIATVFTKTKVLSVKCNTLICFHSMISVLDKYTLTEKLVPILARIKTREPSVMIATLAVHEAMSKKVDRETLAVHIIPQLWAMSMGAQLTAEQFSRFMRAIDEMGERVKTEHLTHLEELKRMQDHTDSYAGGATTSAQGVQGASSGLTSSGDVDFATLVGSAKGRSTEVSRDMPVGGNALDVLGWDDLGASTSSTPARGSTPALTPSHASTLGGAAPLKPSVMNGTSSSSSLSSAWKPPPTASGLASPPISSPAITPRSTIAPPPPGGNRPSLSSTLSATTISSPPSSSGFNGAPSWSGGTLMPSSSSSSAVKPASSASASAGPNYNISLEPASNFGLSNTSSSSSMALSSTSSSGLPPLVPQQSSLGSFPSSAATSTISPTPTSTAATPRPAPPGWGGAVLTPTTKSSSRPGAGNQGGSSAWSDFDPLA</sequence>
<dbReference type="PANTHER" id="PTHR12984">
    <property type="entry name" value="SCY1-RELATED S/T PROTEIN KINASE-LIKE"/>
    <property type="match status" value="1"/>
</dbReference>
<organism evidence="3 4">
    <name type="scientific">Acaromyces ingoldii</name>
    <dbReference type="NCBI Taxonomy" id="215250"/>
    <lineage>
        <taxon>Eukaryota</taxon>
        <taxon>Fungi</taxon>
        <taxon>Dikarya</taxon>
        <taxon>Basidiomycota</taxon>
        <taxon>Ustilaginomycotina</taxon>
        <taxon>Exobasidiomycetes</taxon>
        <taxon>Exobasidiales</taxon>
        <taxon>Cryptobasidiaceae</taxon>
        <taxon>Acaromyces</taxon>
    </lineage>
</organism>
<feature type="compositionally biased region" description="Low complexity" evidence="1">
    <location>
        <begin position="773"/>
        <end position="791"/>
    </location>
</feature>
<evidence type="ECO:0000256" key="1">
    <source>
        <dbReference type="SAM" id="MobiDB-lite"/>
    </source>
</evidence>
<proteinExistence type="predicted"/>
<dbReference type="Gene3D" id="1.10.510.10">
    <property type="entry name" value="Transferase(Phosphotransferase) domain 1"/>
    <property type="match status" value="1"/>
</dbReference>
<feature type="compositionally biased region" description="Low complexity" evidence="1">
    <location>
        <begin position="873"/>
        <end position="892"/>
    </location>
</feature>
<dbReference type="STRING" id="215250.A0A316YVY3"/>
<dbReference type="InterPro" id="IPR011989">
    <property type="entry name" value="ARM-like"/>
</dbReference>
<feature type="compositionally biased region" description="Low complexity" evidence="1">
    <location>
        <begin position="840"/>
        <end position="858"/>
    </location>
</feature>
<feature type="region of interest" description="Disordered" evidence="1">
    <location>
        <begin position="45"/>
        <end position="89"/>
    </location>
</feature>
<dbReference type="GO" id="GO:0005524">
    <property type="term" value="F:ATP binding"/>
    <property type="evidence" value="ECO:0007669"/>
    <property type="project" value="InterPro"/>
</dbReference>
<dbReference type="Pfam" id="PF00069">
    <property type="entry name" value="Pkinase"/>
    <property type="match status" value="1"/>
</dbReference>
<dbReference type="PANTHER" id="PTHR12984:SF6">
    <property type="entry name" value="SCY1-LIKE PROTEIN 2"/>
    <property type="match status" value="1"/>
</dbReference>
<dbReference type="SUPFAM" id="SSF56112">
    <property type="entry name" value="Protein kinase-like (PK-like)"/>
    <property type="match status" value="1"/>
</dbReference>
<dbReference type="Gene3D" id="1.25.10.10">
    <property type="entry name" value="Leucine-rich Repeat Variant"/>
    <property type="match status" value="1"/>
</dbReference>
<feature type="compositionally biased region" description="Polar residues" evidence="1">
    <location>
        <begin position="693"/>
        <end position="712"/>
    </location>
</feature>
<dbReference type="OrthoDB" id="79687at2759"/>
<dbReference type="SMART" id="SM00220">
    <property type="entry name" value="S_TKc"/>
    <property type="match status" value="1"/>
</dbReference>
<dbReference type="GeneID" id="37040998"/>